<comment type="caution">
    <text evidence="2">The sequence shown here is derived from an EMBL/GenBank/DDBJ whole genome shotgun (WGS) entry which is preliminary data.</text>
</comment>
<dbReference type="Pfam" id="PF12705">
    <property type="entry name" value="PDDEXK_1"/>
    <property type="match status" value="1"/>
</dbReference>
<keyword evidence="2" id="KW-0067">ATP-binding</keyword>
<keyword evidence="3" id="KW-1185">Reference proteome</keyword>
<organism evidence="2 3">
    <name type="scientific">Alienimonas chondri</name>
    <dbReference type="NCBI Taxonomy" id="2681879"/>
    <lineage>
        <taxon>Bacteria</taxon>
        <taxon>Pseudomonadati</taxon>
        <taxon>Planctomycetota</taxon>
        <taxon>Planctomycetia</taxon>
        <taxon>Planctomycetales</taxon>
        <taxon>Planctomycetaceae</taxon>
        <taxon>Alienimonas</taxon>
    </lineage>
</organism>
<feature type="domain" description="PD-(D/E)XK endonuclease-like" evidence="1">
    <location>
        <begin position="1"/>
        <end position="243"/>
    </location>
</feature>
<sequence>MHAVLARAYRRTMGEDGIDPTLELLREEVASMKPRGRLLARWHEGLWETERALLAAWSEAFPAQAATYRSDFGSNWDEGPSTSQLEAAFGYRTPEEEDEVVHRDDRPDAARFPNRPDGVPVTGRIDRLDVGTIEGETAYNIVDYKTGSSLPKFAAEQIAGGTSLQLALYAIAAKRCGLVPADAVARFLVYWGVKEEGPKNGVSNGRKKCVEELLPTLEDDLDAIVPRLAEAIRGGVFPISPEKAETQVFSDHARVGRAAEVRAVAERLEKWPPPWHPAAEESDDDE</sequence>
<dbReference type="Proteomes" id="UP000609651">
    <property type="component" value="Unassembled WGS sequence"/>
</dbReference>
<evidence type="ECO:0000313" key="3">
    <source>
        <dbReference type="Proteomes" id="UP000609651"/>
    </source>
</evidence>
<accession>A0ABX1VIE4</accession>
<name>A0ABX1VIE4_9PLAN</name>
<dbReference type="InterPro" id="IPR038726">
    <property type="entry name" value="PDDEXK_AddAB-type"/>
</dbReference>
<keyword evidence="2" id="KW-0378">Hydrolase</keyword>
<gene>
    <name evidence="2" type="primary">rexB</name>
    <name evidence="2" type="ORF">LzC2_31500</name>
</gene>
<proteinExistence type="predicted"/>
<reference evidence="2 3" key="1">
    <citation type="journal article" date="2020" name="Syst. Appl. Microbiol.">
        <title>Alienimonas chondri sp. nov., a novel planctomycete isolated from the biofilm of the red alga Chondrus crispus.</title>
        <authorList>
            <person name="Vitorino I."/>
            <person name="Albuquerque L."/>
            <person name="Wiegand S."/>
            <person name="Kallscheuer N."/>
            <person name="da Costa M.S."/>
            <person name="Lobo-da-Cunha A."/>
            <person name="Jogler C."/>
            <person name="Lage O.M."/>
        </authorList>
    </citation>
    <scope>NUCLEOTIDE SEQUENCE [LARGE SCALE GENOMIC DNA]</scope>
    <source>
        <strain evidence="2 3">LzC2</strain>
    </source>
</reference>
<dbReference type="GO" id="GO:0016787">
    <property type="term" value="F:hydrolase activity"/>
    <property type="evidence" value="ECO:0007669"/>
    <property type="project" value="UniProtKB-KW"/>
</dbReference>
<dbReference type="InterPro" id="IPR011604">
    <property type="entry name" value="PDDEXK-like_dom_sf"/>
</dbReference>
<dbReference type="Gene3D" id="3.90.320.10">
    <property type="match status" value="1"/>
</dbReference>
<protein>
    <submittedName>
        <fullName evidence="2">ATP-dependent helicase/deoxyribonuclease subunit B</fullName>
        <ecNumber evidence="2">3.6.4.12</ecNumber>
    </submittedName>
</protein>
<dbReference type="EMBL" id="WTPX01000117">
    <property type="protein sequence ID" value="NNJ27053.1"/>
    <property type="molecule type" value="Genomic_DNA"/>
</dbReference>
<keyword evidence="2" id="KW-0347">Helicase</keyword>
<evidence type="ECO:0000313" key="2">
    <source>
        <dbReference type="EMBL" id="NNJ27053.1"/>
    </source>
</evidence>
<keyword evidence="2" id="KW-0547">Nucleotide-binding</keyword>
<dbReference type="GO" id="GO:0003678">
    <property type="term" value="F:DNA helicase activity"/>
    <property type="evidence" value="ECO:0007669"/>
    <property type="project" value="UniProtKB-EC"/>
</dbReference>
<dbReference type="EC" id="3.6.4.12" evidence="2"/>
<evidence type="ECO:0000259" key="1">
    <source>
        <dbReference type="Pfam" id="PF12705"/>
    </source>
</evidence>